<accession>A0A1H6QAD8</accession>
<dbReference type="OrthoDB" id="47374at2759"/>
<keyword evidence="2 5" id="KW-0012">Acyltransferase</keyword>
<feature type="domain" description="N-acetyltransferase" evidence="3">
    <location>
        <begin position="1"/>
        <end position="150"/>
    </location>
</feature>
<dbReference type="VEuPathDB" id="FungiDB:YALI0_A00957g"/>
<dbReference type="InterPro" id="IPR000182">
    <property type="entry name" value="GNAT_dom"/>
</dbReference>
<dbReference type="AlphaFoldDB" id="A0A1H6QAD8"/>
<protein>
    <submittedName>
        <fullName evidence="5">Acyl-CoA N-acyltransferase</fullName>
    </submittedName>
</protein>
<dbReference type="PANTHER" id="PTHR43800:SF1">
    <property type="entry name" value="PEPTIDYL-LYSINE N-ACETYLTRANSFERASE YJAB"/>
    <property type="match status" value="1"/>
</dbReference>
<keyword evidence="1 5" id="KW-0808">Transferase</keyword>
<evidence type="ECO:0000313" key="6">
    <source>
        <dbReference type="Proteomes" id="UP000182444"/>
    </source>
</evidence>
<reference evidence="4 6" key="1">
    <citation type="journal article" date="2016" name="PLoS ONE">
        <title>Sequence Assembly of Yarrowia lipolytica Strain W29/CLIB89 Shows Transposable Element Diversity.</title>
        <authorList>
            <person name="Magnan C."/>
            <person name="Yu J."/>
            <person name="Chang I."/>
            <person name="Jahn E."/>
            <person name="Kanomata Y."/>
            <person name="Wu J."/>
            <person name="Zeller M."/>
            <person name="Oakes M."/>
            <person name="Baldi P."/>
            <person name="Sandmeyer S."/>
        </authorList>
    </citation>
    <scope>NUCLEOTIDE SEQUENCE [LARGE SCALE GENOMIC DNA]</scope>
    <source>
        <strain evidence="4">CLIB89</strain>
        <strain evidence="6">CLIB89(W29)</strain>
    </source>
</reference>
<dbReference type="KEGG" id="yli:2906313"/>
<organism evidence="4 6">
    <name type="scientific">Yarrowia lipolytica</name>
    <name type="common">Candida lipolytica</name>
    <dbReference type="NCBI Taxonomy" id="4952"/>
    <lineage>
        <taxon>Eukaryota</taxon>
        <taxon>Fungi</taxon>
        <taxon>Dikarya</taxon>
        <taxon>Ascomycota</taxon>
        <taxon>Saccharomycotina</taxon>
        <taxon>Dipodascomycetes</taxon>
        <taxon>Dipodascales</taxon>
        <taxon>Dipodascales incertae sedis</taxon>
        <taxon>Yarrowia</taxon>
    </lineage>
</organism>
<evidence type="ECO:0000313" key="4">
    <source>
        <dbReference type="EMBL" id="AOW00115.1"/>
    </source>
</evidence>
<evidence type="ECO:0000313" key="5">
    <source>
        <dbReference type="EMBL" id="RDW23483.1"/>
    </source>
</evidence>
<dbReference type="Pfam" id="PF00583">
    <property type="entry name" value="Acetyltransf_1"/>
    <property type="match status" value="1"/>
</dbReference>
<dbReference type="Gene3D" id="3.40.630.30">
    <property type="match status" value="1"/>
</dbReference>
<gene>
    <name evidence="5" type="ORF">B0I71DRAFT_12526</name>
    <name evidence="4" type="ORF">YALI1_A01249g</name>
</gene>
<dbReference type="CDD" id="cd04301">
    <property type="entry name" value="NAT_SF"/>
    <property type="match status" value="1"/>
</dbReference>
<proteinExistence type="predicted"/>
<dbReference type="EMBL" id="CP017553">
    <property type="protein sequence ID" value="AOW00115.1"/>
    <property type="molecule type" value="Genomic_DNA"/>
</dbReference>
<dbReference type="eggNOG" id="ENOG502S7YB">
    <property type="taxonomic scope" value="Eukaryota"/>
</dbReference>
<dbReference type="EMBL" id="KZ859082">
    <property type="protein sequence ID" value="RDW23483.1"/>
    <property type="molecule type" value="Genomic_DNA"/>
</dbReference>
<dbReference type="PANTHER" id="PTHR43800">
    <property type="entry name" value="PEPTIDYL-LYSINE N-ACETYLTRANSFERASE YJAB"/>
    <property type="match status" value="1"/>
</dbReference>
<dbReference type="SUPFAM" id="SSF55729">
    <property type="entry name" value="Acyl-CoA N-acyltransferases (Nat)"/>
    <property type="match status" value="1"/>
</dbReference>
<dbReference type="Proteomes" id="UP000182444">
    <property type="component" value="Chromosome 1A"/>
</dbReference>
<dbReference type="RefSeq" id="XP_499636.2">
    <property type="nucleotide sequence ID" value="XM_499636.2"/>
</dbReference>
<sequence>MTTPEEQIHRVWRRSVEASHEFLSPAEIDEIDQQLTVSRFFHQDDFILHRDDSGTIKAFVLVSETDTQTHMEALFVDPECFGSGIGSQLVQRVVEQARQKGHTAVLVDVNEQNPRAAQFYAKMGFKQYSRNELDDQGRAYPILLLSRPVD</sequence>
<evidence type="ECO:0000259" key="3">
    <source>
        <dbReference type="PROSITE" id="PS51186"/>
    </source>
</evidence>
<dbReference type="GeneID" id="2906313"/>
<name>A0A1H6QAD8_YARLL</name>
<evidence type="ECO:0000313" key="7">
    <source>
        <dbReference type="Proteomes" id="UP000256601"/>
    </source>
</evidence>
<dbReference type="InterPro" id="IPR016181">
    <property type="entry name" value="Acyl_CoA_acyltransferase"/>
</dbReference>
<evidence type="ECO:0000256" key="1">
    <source>
        <dbReference type="ARBA" id="ARBA00022679"/>
    </source>
</evidence>
<dbReference type="GO" id="GO:0016747">
    <property type="term" value="F:acyltransferase activity, transferring groups other than amino-acyl groups"/>
    <property type="evidence" value="ECO:0007669"/>
    <property type="project" value="InterPro"/>
</dbReference>
<dbReference type="PROSITE" id="PS51186">
    <property type="entry name" value="GNAT"/>
    <property type="match status" value="1"/>
</dbReference>
<evidence type="ECO:0000256" key="2">
    <source>
        <dbReference type="ARBA" id="ARBA00023315"/>
    </source>
</evidence>
<dbReference type="Proteomes" id="UP000256601">
    <property type="component" value="Unassembled WGS sequence"/>
</dbReference>
<reference evidence="5 7" key="2">
    <citation type="submission" date="2018-07" db="EMBL/GenBank/DDBJ databases">
        <title>Draft Genome Assemblies for Five Robust Yarrowia lipolytica Strains Exhibiting High Lipid Production and Pentose Sugar Utilization and Sugar Alcohol Secretion from Undetoxified Lignocellulosic Biomass Hydrolysates.</title>
        <authorList>
            <consortium name="DOE Joint Genome Institute"/>
            <person name="Walker C."/>
            <person name="Ryu S."/>
            <person name="Na H."/>
            <person name="Zane M."/>
            <person name="LaButti K."/>
            <person name="Lipzen A."/>
            <person name="Haridas S."/>
            <person name="Barry K."/>
            <person name="Grigoriev I.V."/>
            <person name="Quarterman J."/>
            <person name="Slininger P."/>
            <person name="Dien B."/>
            <person name="Trinh C.T."/>
        </authorList>
    </citation>
    <scope>NUCLEOTIDE SEQUENCE [LARGE SCALE GENOMIC DNA]</scope>
    <source>
        <strain evidence="5 7">YB392</strain>
    </source>
</reference>
<dbReference type="VEuPathDB" id="FungiDB:YALI1_A01249g"/>